<name>A0AAE0VJH4_9BIVA</name>
<evidence type="ECO:0000313" key="2">
    <source>
        <dbReference type="EMBL" id="KAK3580169.1"/>
    </source>
</evidence>
<evidence type="ECO:0000313" key="3">
    <source>
        <dbReference type="Proteomes" id="UP001195483"/>
    </source>
</evidence>
<dbReference type="PANTHER" id="PTHR17008:SF1">
    <property type="entry name" value="MEIOSIS EXPRESSED GENE 1 PROTEIN HOMOLOG"/>
    <property type="match status" value="1"/>
</dbReference>
<organism evidence="2 3">
    <name type="scientific">Potamilus streckersoni</name>
    <dbReference type="NCBI Taxonomy" id="2493646"/>
    <lineage>
        <taxon>Eukaryota</taxon>
        <taxon>Metazoa</taxon>
        <taxon>Spiralia</taxon>
        <taxon>Lophotrochozoa</taxon>
        <taxon>Mollusca</taxon>
        <taxon>Bivalvia</taxon>
        <taxon>Autobranchia</taxon>
        <taxon>Heteroconchia</taxon>
        <taxon>Palaeoheterodonta</taxon>
        <taxon>Unionida</taxon>
        <taxon>Unionoidea</taxon>
        <taxon>Unionidae</taxon>
        <taxon>Ambleminae</taxon>
        <taxon>Lampsilini</taxon>
        <taxon>Potamilus</taxon>
    </lineage>
</organism>
<dbReference type="EMBL" id="JAEAOA010001802">
    <property type="protein sequence ID" value="KAK3580169.1"/>
    <property type="molecule type" value="Genomic_DNA"/>
</dbReference>
<proteinExistence type="inferred from homology"/>
<comment type="similarity">
    <text evidence="1">Belongs to the MEIG1 family.</text>
</comment>
<dbReference type="Pfam" id="PF15163">
    <property type="entry name" value="Meiosis_expr"/>
    <property type="match status" value="1"/>
</dbReference>
<reference evidence="2" key="3">
    <citation type="submission" date="2023-05" db="EMBL/GenBank/DDBJ databases">
        <authorList>
            <person name="Smith C.H."/>
        </authorList>
    </citation>
    <scope>NUCLEOTIDE SEQUENCE</scope>
    <source>
        <strain evidence="2">CHS0354</strain>
        <tissue evidence="2">Mantle</tissue>
    </source>
</reference>
<dbReference type="AlphaFoldDB" id="A0AAE0VJH4"/>
<evidence type="ECO:0008006" key="4">
    <source>
        <dbReference type="Google" id="ProtNLM"/>
    </source>
</evidence>
<keyword evidence="3" id="KW-1185">Reference proteome</keyword>
<accession>A0AAE0VJH4</accession>
<reference evidence="2" key="1">
    <citation type="journal article" date="2021" name="Genome Biol. Evol.">
        <title>A High-Quality Reference Genome for a Parasitic Bivalve with Doubly Uniparental Inheritance (Bivalvia: Unionida).</title>
        <authorList>
            <person name="Smith C.H."/>
        </authorList>
    </citation>
    <scope>NUCLEOTIDE SEQUENCE</scope>
    <source>
        <strain evidence="2">CHS0354</strain>
    </source>
</reference>
<dbReference type="Proteomes" id="UP001195483">
    <property type="component" value="Unassembled WGS sequence"/>
</dbReference>
<reference evidence="2" key="2">
    <citation type="journal article" date="2021" name="Genome Biol. Evol.">
        <title>Developing a high-quality reference genome for a parasitic bivalve with doubly uniparental inheritance (Bivalvia: Unionida).</title>
        <authorList>
            <person name="Smith C.H."/>
        </authorList>
    </citation>
    <scope>NUCLEOTIDE SEQUENCE</scope>
    <source>
        <strain evidence="2">CHS0354</strain>
        <tissue evidence="2">Mantle</tissue>
    </source>
</reference>
<protein>
    <recommendedName>
        <fullName evidence="4">Meiosis expressed gene 1 protein homolog</fullName>
    </recommendedName>
</protein>
<sequence>MTTAVQESQPQPSKMVRAKEWSDEVEEAYRFQLAGYRDEVEYKSVCKAEATRWPHNGYIKKLMRKDGNWYYYNKSRECSDKDVPKCKLYVY</sequence>
<comment type="caution">
    <text evidence="2">The sequence shown here is derived from an EMBL/GenBank/DDBJ whole genome shotgun (WGS) entry which is preliminary data.</text>
</comment>
<gene>
    <name evidence="2" type="ORF">CHS0354_030284</name>
</gene>
<dbReference type="PANTHER" id="PTHR17008">
    <property type="entry name" value="MEIOSIS-EXPRESSED GENE 1 PROTEIN"/>
    <property type="match status" value="1"/>
</dbReference>
<evidence type="ECO:0000256" key="1">
    <source>
        <dbReference type="ARBA" id="ARBA00008514"/>
    </source>
</evidence>
<dbReference type="GO" id="GO:0005634">
    <property type="term" value="C:nucleus"/>
    <property type="evidence" value="ECO:0007669"/>
    <property type="project" value="InterPro"/>
</dbReference>
<dbReference type="InterPro" id="IPR020186">
    <property type="entry name" value="Meiosis-expressed_gene_1"/>
</dbReference>